<dbReference type="Pfam" id="PF00691">
    <property type="entry name" value="OmpA"/>
    <property type="match status" value="1"/>
</dbReference>
<evidence type="ECO:0000313" key="9">
    <source>
        <dbReference type="Proteomes" id="UP001253595"/>
    </source>
</evidence>
<keyword evidence="6" id="KW-0732">Signal</keyword>
<dbReference type="InterPro" id="IPR036737">
    <property type="entry name" value="OmpA-like_sf"/>
</dbReference>
<feature type="compositionally biased region" description="Basic and acidic residues" evidence="5">
    <location>
        <begin position="480"/>
        <end position="489"/>
    </location>
</feature>
<evidence type="ECO:0000256" key="2">
    <source>
        <dbReference type="ARBA" id="ARBA00023136"/>
    </source>
</evidence>
<dbReference type="RefSeq" id="WP_310074576.1">
    <property type="nucleotide sequence ID" value="NZ_JAVDVX010000006.1"/>
</dbReference>
<dbReference type="CDD" id="cd07185">
    <property type="entry name" value="OmpA_C-like"/>
    <property type="match status" value="1"/>
</dbReference>
<dbReference type="PANTHER" id="PTHR30329:SF21">
    <property type="entry name" value="LIPOPROTEIN YIAD-RELATED"/>
    <property type="match status" value="1"/>
</dbReference>
<keyword evidence="3" id="KW-0998">Cell outer membrane</keyword>
<dbReference type="SUPFAM" id="SSF103088">
    <property type="entry name" value="OmpA-like"/>
    <property type="match status" value="1"/>
</dbReference>
<dbReference type="Proteomes" id="UP001253595">
    <property type="component" value="Unassembled WGS sequence"/>
</dbReference>
<comment type="subcellular location">
    <subcellularLocation>
        <location evidence="1">Cell outer membrane</location>
    </subcellularLocation>
</comment>
<dbReference type="InterPro" id="IPR006665">
    <property type="entry name" value="OmpA-like"/>
</dbReference>
<protein>
    <submittedName>
        <fullName evidence="8">Outer membrane protein OmpA-like peptidoglycan-associated protein</fullName>
    </submittedName>
</protein>
<feature type="signal peptide" evidence="6">
    <location>
        <begin position="1"/>
        <end position="22"/>
    </location>
</feature>
<evidence type="ECO:0000256" key="3">
    <source>
        <dbReference type="ARBA" id="ARBA00023237"/>
    </source>
</evidence>
<feature type="region of interest" description="Disordered" evidence="5">
    <location>
        <begin position="460"/>
        <end position="489"/>
    </location>
</feature>
<feature type="chain" id="PRO_5046904192" evidence="6">
    <location>
        <begin position="23"/>
        <end position="489"/>
    </location>
</feature>
<evidence type="ECO:0000313" key="8">
    <source>
        <dbReference type="EMBL" id="MDR7091349.1"/>
    </source>
</evidence>
<dbReference type="InterPro" id="IPR006664">
    <property type="entry name" value="OMP_bac"/>
</dbReference>
<proteinExistence type="predicted"/>
<dbReference type="PROSITE" id="PS51123">
    <property type="entry name" value="OMPA_2"/>
    <property type="match status" value="1"/>
</dbReference>
<evidence type="ECO:0000256" key="1">
    <source>
        <dbReference type="ARBA" id="ARBA00004442"/>
    </source>
</evidence>
<evidence type="ECO:0000259" key="7">
    <source>
        <dbReference type="PROSITE" id="PS51123"/>
    </source>
</evidence>
<name>A0ABU1V1L3_9GAMM</name>
<keyword evidence="2 4" id="KW-0472">Membrane</keyword>
<keyword evidence="9" id="KW-1185">Reference proteome</keyword>
<comment type="caution">
    <text evidence="8">The sequence shown here is derived from an EMBL/GenBank/DDBJ whole genome shotgun (WGS) entry which is preliminary data.</text>
</comment>
<dbReference type="InterPro" id="IPR050330">
    <property type="entry name" value="Bact_OuterMem_StrucFunc"/>
</dbReference>
<feature type="domain" description="OmpA-like" evidence="7">
    <location>
        <begin position="372"/>
        <end position="489"/>
    </location>
</feature>
<reference evidence="8 9" key="1">
    <citation type="submission" date="2023-07" db="EMBL/GenBank/DDBJ databases">
        <title>Sorghum-associated microbial communities from plants grown in Nebraska, USA.</title>
        <authorList>
            <person name="Schachtman D."/>
        </authorList>
    </citation>
    <scope>NUCLEOTIDE SEQUENCE [LARGE SCALE GENOMIC DNA]</scope>
    <source>
        <strain evidence="8 9">BE190</strain>
    </source>
</reference>
<evidence type="ECO:0000256" key="4">
    <source>
        <dbReference type="PROSITE-ProRule" id="PRU00473"/>
    </source>
</evidence>
<evidence type="ECO:0000256" key="6">
    <source>
        <dbReference type="SAM" id="SignalP"/>
    </source>
</evidence>
<dbReference type="PRINTS" id="PR01021">
    <property type="entry name" value="OMPADOMAIN"/>
</dbReference>
<accession>A0ABU1V1L3</accession>
<dbReference type="Gene3D" id="3.30.1330.60">
    <property type="entry name" value="OmpA-like domain"/>
    <property type="match status" value="1"/>
</dbReference>
<dbReference type="PANTHER" id="PTHR30329">
    <property type="entry name" value="STATOR ELEMENT OF FLAGELLAR MOTOR COMPLEX"/>
    <property type="match status" value="1"/>
</dbReference>
<evidence type="ECO:0000256" key="5">
    <source>
        <dbReference type="SAM" id="MobiDB-lite"/>
    </source>
</evidence>
<gene>
    <name evidence="8" type="ORF">J2X05_003384</name>
</gene>
<dbReference type="EMBL" id="JAVDVX010000006">
    <property type="protein sequence ID" value="MDR7091349.1"/>
    <property type="molecule type" value="Genomic_DNA"/>
</dbReference>
<organism evidence="8 9">
    <name type="scientific">Cellvibrio fibrivorans</name>
    <dbReference type="NCBI Taxonomy" id="126350"/>
    <lineage>
        <taxon>Bacteria</taxon>
        <taxon>Pseudomonadati</taxon>
        <taxon>Pseudomonadota</taxon>
        <taxon>Gammaproteobacteria</taxon>
        <taxon>Cellvibrionales</taxon>
        <taxon>Cellvibrionaceae</taxon>
        <taxon>Cellvibrio</taxon>
    </lineage>
</organism>
<sequence length="489" mass="53413">MSLRPLPLLAFAATLISPSLYASYDQDHPLFAAYPGADLEQAKMYDYEKYAFPVSIVDASKEPYTFTRLDAVGDLYLHNYEIENVSSLKVSENYIAAAKQAGFKHLFSCALEACGDEAQAAALGTAIAVRGDVYNHYRKPYYWIGEKESPKGKIVVSWFFGSYEDSVSVQQVILEAEPLEAGLIKVDAAYAGSTAEPVAPLSADDKAEDNPMLPRYPGAKIYNHKKIDTETVKIPFAINATEKTPLQLTGDLTKHTYTIENVSTLKVYENYKAALTNAGFNFISQCELAQCGTESQADNLGDQLALSGDVYNWYRKPYYLLGKKSLPTGNVYVALFIGGYESQVGVQQVILQEKSVQAGLVNVNADGLKQQIDADGKALIYGIYFDTGKAEIKAESKPTLDAIAELLKRNPDLLLYVVGHTDDTGDGAANVSLSKQRADSVVAALVKDYQVTANRLQAQGVGPYAPAGNNTSDAGKQKNRRVELVKRLR</sequence>